<reference evidence="2 3" key="1">
    <citation type="submission" date="2017-03" db="EMBL/GenBank/DDBJ databases">
        <authorList>
            <person name="Afonso C.L."/>
            <person name="Miller P.J."/>
            <person name="Scott M.A."/>
            <person name="Spackman E."/>
            <person name="Goraichik I."/>
            <person name="Dimitrov K.M."/>
            <person name="Suarez D.L."/>
            <person name="Swayne D.E."/>
        </authorList>
    </citation>
    <scope>NUCLEOTIDE SEQUENCE [LARGE SCALE GENOMIC DNA]</scope>
    <source>
        <strain evidence="2 3">CECT 8625</strain>
    </source>
</reference>
<evidence type="ECO:0000259" key="1">
    <source>
        <dbReference type="Pfam" id="PF00733"/>
    </source>
</evidence>
<dbReference type="SUPFAM" id="SSF52402">
    <property type="entry name" value="Adenine nucleotide alpha hydrolases-like"/>
    <property type="match status" value="1"/>
</dbReference>
<dbReference type="InterPro" id="IPR001962">
    <property type="entry name" value="Asn_synthase"/>
</dbReference>
<keyword evidence="3" id="KW-1185">Reference proteome</keyword>
<dbReference type="Gene3D" id="3.40.50.620">
    <property type="entry name" value="HUPs"/>
    <property type="match status" value="1"/>
</dbReference>
<gene>
    <name evidence="2" type="ORF">ROJ8625_03560</name>
</gene>
<protein>
    <recommendedName>
        <fullName evidence="1">Asparagine synthetase domain-containing protein</fullName>
    </recommendedName>
</protein>
<dbReference type="Pfam" id="PF00733">
    <property type="entry name" value="Asn_synthase"/>
    <property type="match status" value="1"/>
</dbReference>
<evidence type="ECO:0000313" key="3">
    <source>
        <dbReference type="Proteomes" id="UP000193570"/>
    </source>
</evidence>
<dbReference type="EMBL" id="FWFK01000007">
    <property type="protein sequence ID" value="SLN68570.1"/>
    <property type="molecule type" value="Genomic_DNA"/>
</dbReference>
<dbReference type="RefSeq" id="WP_159456795.1">
    <property type="nucleotide sequence ID" value="NZ_FWFK01000007.1"/>
</dbReference>
<dbReference type="GO" id="GO:0006529">
    <property type="term" value="P:asparagine biosynthetic process"/>
    <property type="evidence" value="ECO:0007669"/>
    <property type="project" value="InterPro"/>
</dbReference>
<organism evidence="2 3">
    <name type="scientific">Roseivivax jejudonensis</name>
    <dbReference type="NCBI Taxonomy" id="1529041"/>
    <lineage>
        <taxon>Bacteria</taxon>
        <taxon>Pseudomonadati</taxon>
        <taxon>Pseudomonadota</taxon>
        <taxon>Alphaproteobacteria</taxon>
        <taxon>Rhodobacterales</taxon>
        <taxon>Roseobacteraceae</taxon>
        <taxon>Roseivivax</taxon>
    </lineage>
</organism>
<feature type="domain" description="Asparagine synthetase" evidence="1">
    <location>
        <begin position="191"/>
        <end position="331"/>
    </location>
</feature>
<dbReference type="InterPro" id="IPR014729">
    <property type="entry name" value="Rossmann-like_a/b/a_fold"/>
</dbReference>
<name>A0A1X7A2F5_9RHOB</name>
<sequence length="540" mass="59699">MTVFLIDDLNPPSEGARLDGFAWDGTDFVIGEAGRAAHEAAGGSLPWSADGRHVLVRRTGARIEVGADFGGYRHLFYWSDGLAWAISDSFIDLVAHLRARGVTLTEDPAQTGAFLSRKQLFQQLTTDRTPVREIACLDVGARIVITDGRLEVVPPEALPTGTYAEALHAFLELWLGRIATLRQDPELTLFFHLSGGIDSRAVTAFHLWVERHMDLPGAASIRSLTDASHADDLKIAEKVAAATGVRLNALSGRPARVLDEAAALASWRVTSAGVYSPLRIPTRIMDPRDVHFSGHASNGYKVVYTPDAAARRLRDMERAYGYFGRGDRARWRDQMEAYLDRLTAPLVDLGRGWGRWQRVNRARFHGGQAASYKTQVAVFHSASAARAAALRPRDMADYAFYHDILAALAPELLAVPFDDRRKAPPADAPRTAVAPLNPRAGQIHGRFDPPEPGTDTAPATSRAVVTQILQEVEEGWPALPRGRVSLLFRWHLWRLARDTRRGRIRHAVRLRHLSTAWLLIRLARLGVTMADPVRGPRPQK</sequence>
<dbReference type="Proteomes" id="UP000193570">
    <property type="component" value="Unassembled WGS sequence"/>
</dbReference>
<proteinExistence type="predicted"/>
<dbReference type="AlphaFoldDB" id="A0A1X7A2F5"/>
<accession>A0A1X7A2F5</accession>
<dbReference type="GO" id="GO:0004066">
    <property type="term" value="F:asparagine synthase (glutamine-hydrolyzing) activity"/>
    <property type="evidence" value="ECO:0007669"/>
    <property type="project" value="InterPro"/>
</dbReference>
<dbReference type="OrthoDB" id="7804473at2"/>
<evidence type="ECO:0000313" key="2">
    <source>
        <dbReference type="EMBL" id="SLN68570.1"/>
    </source>
</evidence>